<accession>A0AAD5S8G4</accession>
<dbReference type="FunFam" id="3.40.50.300:FF:000269">
    <property type="entry name" value="ATP-dependent RNA helicase SUPV3L1, mitochondrial"/>
    <property type="match status" value="1"/>
</dbReference>
<dbReference type="FunFam" id="3.40.50.300:FF:000957">
    <property type="entry name" value="ATP-dependent RNA helicase SUV3L, mitochondrial"/>
    <property type="match status" value="1"/>
</dbReference>
<reference evidence="14" key="1">
    <citation type="submission" date="2020-05" db="EMBL/GenBank/DDBJ databases">
        <title>Phylogenomic resolution of chytrid fungi.</title>
        <authorList>
            <person name="Stajich J.E."/>
            <person name="Amses K."/>
            <person name="Simmons R."/>
            <person name="Seto K."/>
            <person name="Myers J."/>
            <person name="Bonds A."/>
            <person name="Quandt C.A."/>
            <person name="Barry K."/>
            <person name="Liu P."/>
            <person name="Grigoriev I."/>
            <person name="Longcore J.E."/>
            <person name="James T.Y."/>
        </authorList>
    </citation>
    <scope>NUCLEOTIDE SEQUENCE</scope>
    <source>
        <strain evidence="14">JEL0318</strain>
    </source>
</reference>
<comment type="catalytic activity">
    <reaction evidence="11">
        <text>ATP + H2O = ADP + phosphate + H(+)</text>
        <dbReference type="Rhea" id="RHEA:13065"/>
        <dbReference type="ChEBI" id="CHEBI:15377"/>
        <dbReference type="ChEBI" id="CHEBI:15378"/>
        <dbReference type="ChEBI" id="CHEBI:30616"/>
        <dbReference type="ChEBI" id="CHEBI:43474"/>
        <dbReference type="ChEBI" id="CHEBI:456216"/>
        <dbReference type="EC" id="3.6.4.13"/>
    </reaction>
</comment>
<dbReference type="Gene3D" id="3.40.50.300">
    <property type="entry name" value="P-loop containing nucleotide triphosphate hydrolases"/>
    <property type="match status" value="2"/>
</dbReference>
<keyword evidence="6" id="KW-0378">Hydrolase</keyword>
<dbReference type="EC" id="3.6.4.13" evidence="4"/>
<dbReference type="GO" id="GO:0016787">
    <property type="term" value="F:hydrolase activity"/>
    <property type="evidence" value="ECO:0007669"/>
    <property type="project" value="UniProtKB-KW"/>
</dbReference>
<proteinExistence type="predicted"/>
<dbReference type="GO" id="GO:0003724">
    <property type="term" value="F:RNA helicase activity"/>
    <property type="evidence" value="ECO:0007669"/>
    <property type="project" value="UniProtKB-EC"/>
</dbReference>
<dbReference type="GO" id="GO:0005524">
    <property type="term" value="F:ATP binding"/>
    <property type="evidence" value="ECO:0007669"/>
    <property type="project" value="UniProtKB-KW"/>
</dbReference>
<dbReference type="InterPro" id="IPR056377">
    <property type="entry name" value="DExH18_N"/>
</dbReference>
<comment type="cofactor">
    <cofactor evidence="2">
        <name>Mg(2+)</name>
        <dbReference type="ChEBI" id="CHEBI:18420"/>
    </cofactor>
</comment>
<evidence type="ECO:0000256" key="11">
    <source>
        <dbReference type="ARBA" id="ARBA00047984"/>
    </source>
</evidence>
<keyword evidence="7" id="KW-0347">Helicase</keyword>
<dbReference type="InterPro" id="IPR027417">
    <property type="entry name" value="P-loop_NTPase"/>
</dbReference>
<comment type="subcellular location">
    <subcellularLocation>
        <location evidence="3">Mitochondrion</location>
    </subcellularLocation>
</comment>
<evidence type="ECO:0000256" key="5">
    <source>
        <dbReference type="ARBA" id="ARBA00022741"/>
    </source>
</evidence>
<dbReference type="Pfam" id="PF23703">
    <property type="entry name" value="DExH18_N"/>
    <property type="match status" value="1"/>
</dbReference>
<dbReference type="InterPro" id="IPR055206">
    <property type="entry name" value="DEXQc_SUV3"/>
</dbReference>
<comment type="caution">
    <text evidence="14">The sequence shown here is derived from an EMBL/GenBank/DDBJ whole genome shotgun (WGS) entry which is preliminary data.</text>
</comment>
<keyword evidence="15" id="KW-1185">Reference proteome</keyword>
<evidence type="ECO:0000313" key="14">
    <source>
        <dbReference type="EMBL" id="KAJ3049224.1"/>
    </source>
</evidence>
<evidence type="ECO:0000313" key="15">
    <source>
        <dbReference type="Proteomes" id="UP001212841"/>
    </source>
</evidence>
<feature type="domain" description="Helicase ATP-binding" evidence="12">
    <location>
        <begin position="194"/>
        <end position="310"/>
    </location>
</feature>
<dbReference type="AlphaFoldDB" id="A0AAD5S8G4"/>
<dbReference type="Pfam" id="PF00271">
    <property type="entry name" value="Helicase_C"/>
    <property type="match status" value="1"/>
</dbReference>
<feature type="non-terminal residue" evidence="14">
    <location>
        <position position="581"/>
    </location>
</feature>
<dbReference type="EMBL" id="JADGJD010000675">
    <property type="protein sequence ID" value="KAJ3049224.1"/>
    <property type="molecule type" value="Genomic_DNA"/>
</dbReference>
<protein>
    <recommendedName>
        <fullName evidence="4">RNA helicase</fullName>
        <ecNumber evidence="4">3.6.4.13</ecNumber>
    </recommendedName>
</protein>
<dbReference type="Pfam" id="PF22527">
    <property type="entry name" value="DEXQc_Suv3"/>
    <property type="match status" value="1"/>
</dbReference>
<comment type="cofactor">
    <cofactor evidence="1">
        <name>Mn(2+)</name>
        <dbReference type="ChEBI" id="CHEBI:29035"/>
    </cofactor>
</comment>
<dbReference type="InterPro" id="IPR014001">
    <property type="entry name" value="Helicase_ATP-bd"/>
</dbReference>
<dbReference type="PANTHER" id="PTHR12131:SF1">
    <property type="entry name" value="ATP-DEPENDENT RNA HELICASE SUPV3L1, MITOCHONDRIAL-RELATED"/>
    <property type="match status" value="1"/>
</dbReference>
<dbReference type="Proteomes" id="UP001212841">
    <property type="component" value="Unassembled WGS sequence"/>
</dbReference>
<evidence type="ECO:0000256" key="3">
    <source>
        <dbReference type="ARBA" id="ARBA00004173"/>
    </source>
</evidence>
<keyword evidence="8" id="KW-0067">ATP-binding</keyword>
<evidence type="ECO:0000259" key="12">
    <source>
        <dbReference type="PROSITE" id="PS51192"/>
    </source>
</evidence>
<keyword evidence="9" id="KW-0809">Transit peptide</keyword>
<keyword evidence="10" id="KW-0496">Mitochondrion</keyword>
<dbReference type="PANTHER" id="PTHR12131">
    <property type="entry name" value="ATP-DEPENDENT RNA AND DNA HELICASE"/>
    <property type="match status" value="1"/>
</dbReference>
<dbReference type="PROSITE" id="PS51192">
    <property type="entry name" value="HELICASE_ATP_BIND_1"/>
    <property type="match status" value="1"/>
</dbReference>
<dbReference type="SMART" id="SM00490">
    <property type="entry name" value="HELICc"/>
    <property type="match status" value="1"/>
</dbReference>
<gene>
    <name evidence="14" type="ORF">HK097_009753</name>
</gene>
<evidence type="ECO:0000256" key="4">
    <source>
        <dbReference type="ARBA" id="ARBA00012552"/>
    </source>
</evidence>
<evidence type="ECO:0000256" key="2">
    <source>
        <dbReference type="ARBA" id="ARBA00001946"/>
    </source>
</evidence>
<evidence type="ECO:0000256" key="7">
    <source>
        <dbReference type="ARBA" id="ARBA00022806"/>
    </source>
</evidence>
<dbReference type="PROSITE" id="PS51194">
    <property type="entry name" value="HELICASE_CTER"/>
    <property type="match status" value="1"/>
</dbReference>
<sequence>MLRTPTTCLRSAPSRLTHYLSTPKLFLTFLIPHKRYRSSTPSSIDPKKLFNSKYDQSRDDRAFSLKGLVDRDRDDHRFGDPIKKRQSSVDELSAYLKYFSQSAFIRKKCLSMGVPDNVITDAMNGFKKALLKNELDYMTKEDAIAHIRAKTQMERILLPAFFHYLRLTHPSSVSTITSLTTHSDLTDPSSQFPETRRLRRRLILHVGPTNSGKTYAALRRFEQAKSAIYCGPLRLLAHEIYERSNLAGVPCNLVTGEEKRESDGVYKWAATVEMAMNNRPFEVAIVDEIQMIGDLQRGWAWTNAVLGLQAEEVHLCGEPSVVPLVQKLAEATGDSVEINEYTRLTPLQVSRSSLDSDIKSIKKGDCIVTFSRADIFAVKRTIENKTNLKAAVIYGSLPPETRAEQAKLFNDPKSDYDVLVASDAIGMGLNLNIRRVIFERIEKFDGRKVIDLTVSQVKQIAGRAGRFNTHFPEGFVTTFDKRDMPLLIRSMKSETPRVLSAGLHPTLEQIEAFGALMPDEPLTTLLSRFGDLARLGGHYFLCNLDSLHEVAELIEPVPLTLRDRFVFTLSPCTTRDTFVAG</sequence>
<dbReference type="GO" id="GO:0000965">
    <property type="term" value="P:mitochondrial RNA 3'-end processing"/>
    <property type="evidence" value="ECO:0007669"/>
    <property type="project" value="TreeGrafter"/>
</dbReference>
<dbReference type="CDD" id="cd17913">
    <property type="entry name" value="DEXQc_Suv3"/>
    <property type="match status" value="1"/>
</dbReference>
<dbReference type="InterPro" id="IPR044774">
    <property type="entry name" value="Suv3_DEXQc"/>
</dbReference>
<keyword evidence="5" id="KW-0547">Nucleotide-binding</keyword>
<name>A0AAD5S8G4_9FUNG</name>
<dbReference type="GO" id="GO:0045025">
    <property type="term" value="C:mitochondrial degradosome"/>
    <property type="evidence" value="ECO:0007669"/>
    <property type="project" value="TreeGrafter"/>
</dbReference>
<evidence type="ECO:0000256" key="8">
    <source>
        <dbReference type="ARBA" id="ARBA00022840"/>
    </source>
</evidence>
<dbReference type="Gene3D" id="1.20.272.40">
    <property type="match status" value="1"/>
</dbReference>
<dbReference type="SUPFAM" id="SSF52540">
    <property type="entry name" value="P-loop containing nucleoside triphosphate hydrolases"/>
    <property type="match status" value="2"/>
</dbReference>
<dbReference type="Pfam" id="PF18147">
    <property type="entry name" value="Suv3_C_1"/>
    <property type="match status" value="1"/>
</dbReference>
<dbReference type="InterPro" id="IPR050699">
    <property type="entry name" value="RNA-DNA_Helicase"/>
</dbReference>
<evidence type="ECO:0000256" key="6">
    <source>
        <dbReference type="ARBA" id="ARBA00022801"/>
    </source>
</evidence>
<dbReference type="CDD" id="cd18805">
    <property type="entry name" value="SF2_C_suv3"/>
    <property type="match status" value="1"/>
</dbReference>
<dbReference type="InterPro" id="IPR041082">
    <property type="entry name" value="Suv3_C_1"/>
</dbReference>
<evidence type="ECO:0000256" key="10">
    <source>
        <dbReference type="ARBA" id="ARBA00023128"/>
    </source>
</evidence>
<organism evidence="14 15">
    <name type="scientific">Rhizophlyctis rosea</name>
    <dbReference type="NCBI Taxonomy" id="64517"/>
    <lineage>
        <taxon>Eukaryota</taxon>
        <taxon>Fungi</taxon>
        <taxon>Fungi incertae sedis</taxon>
        <taxon>Chytridiomycota</taxon>
        <taxon>Chytridiomycota incertae sedis</taxon>
        <taxon>Chytridiomycetes</taxon>
        <taxon>Rhizophlyctidales</taxon>
        <taxon>Rhizophlyctidaceae</taxon>
        <taxon>Rhizophlyctis</taxon>
    </lineage>
</organism>
<evidence type="ECO:0000259" key="13">
    <source>
        <dbReference type="PROSITE" id="PS51194"/>
    </source>
</evidence>
<evidence type="ECO:0000256" key="9">
    <source>
        <dbReference type="ARBA" id="ARBA00022946"/>
    </source>
</evidence>
<dbReference type="InterPro" id="IPR001650">
    <property type="entry name" value="Helicase_C-like"/>
</dbReference>
<feature type="domain" description="Helicase C-terminal" evidence="13">
    <location>
        <begin position="353"/>
        <end position="514"/>
    </location>
</feature>
<evidence type="ECO:0000256" key="1">
    <source>
        <dbReference type="ARBA" id="ARBA00001936"/>
    </source>
</evidence>